<dbReference type="InterPro" id="IPR043987">
    <property type="entry name" value="CCZ1/INTU/HSP4_longin_1"/>
</dbReference>
<sequence length="327" mass="37706">MASKVWPNWSFSRTFFIYDHEIVKREEDDPKLALVYFYPESPHVSEDAQCLFSGQVMAMVSFMQNLVVSKPQLYCLKKMKIATMHEGRFTMALASSFNTPDAIALQKLRNLCNLFKFFQGSVERIMQEHSGNHDAFVDHLKSHLVYLKASHLLQWLKRRPSLLAGCIIYKHKVLCTQLTSSITRFLLTVKSKHQMQLPAITVSVPFELPVGVQILVVFLKDEDYSVFGKSKQRSGQDRRIEHKADVKEKSPEESDQDNVLNLERREANTSSVERFNKKNRYERRQKSQVSSPDQEVHKLNGHIGEHSTDSNLSDGRIEKCTETKTIV</sequence>
<dbReference type="AlphaFoldDB" id="A0A2G8L0D0"/>
<dbReference type="PANTHER" id="PTHR14407:SF9">
    <property type="entry name" value="BLOC-3 COMPLEX MEMBER HPS4"/>
    <property type="match status" value="1"/>
</dbReference>
<dbReference type="GO" id="GO:0016192">
    <property type="term" value="P:vesicle-mediated transport"/>
    <property type="evidence" value="ECO:0007669"/>
    <property type="project" value="InterPro"/>
</dbReference>
<dbReference type="GO" id="GO:0031267">
    <property type="term" value="F:small GTPase binding"/>
    <property type="evidence" value="ECO:0007669"/>
    <property type="project" value="TreeGrafter"/>
</dbReference>
<dbReference type="Proteomes" id="UP000230750">
    <property type="component" value="Unassembled WGS sequence"/>
</dbReference>
<evidence type="ECO:0000313" key="4">
    <source>
        <dbReference type="Proteomes" id="UP000230750"/>
    </source>
</evidence>
<dbReference type="OrthoDB" id="16754at2759"/>
<dbReference type="GO" id="GO:0005765">
    <property type="term" value="C:lysosomal membrane"/>
    <property type="evidence" value="ECO:0007669"/>
    <property type="project" value="TreeGrafter"/>
</dbReference>
<feature type="region of interest" description="Disordered" evidence="1">
    <location>
        <begin position="230"/>
        <end position="315"/>
    </location>
</feature>
<dbReference type="STRING" id="307972.A0A2G8L0D0"/>
<comment type="caution">
    <text evidence="3">The sequence shown here is derived from an EMBL/GenBank/DDBJ whole genome shotgun (WGS) entry which is preliminary data.</text>
</comment>
<feature type="domain" description="CCZ1/INTU/HSP4 first Longin" evidence="2">
    <location>
        <begin position="14"/>
        <end position="120"/>
    </location>
</feature>
<reference evidence="3 4" key="1">
    <citation type="journal article" date="2017" name="PLoS Biol.">
        <title>The sea cucumber genome provides insights into morphological evolution and visceral regeneration.</title>
        <authorList>
            <person name="Zhang X."/>
            <person name="Sun L."/>
            <person name="Yuan J."/>
            <person name="Sun Y."/>
            <person name="Gao Y."/>
            <person name="Zhang L."/>
            <person name="Li S."/>
            <person name="Dai H."/>
            <person name="Hamel J.F."/>
            <person name="Liu C."/>
            <person name="Yu Y."/>
            <person name="Liu S."/>
            <person name="Lin W."/>
            <person name="Guo K."/>
            <person name="Jin S."/>
            <person name="Xu P."/>
            <person name="Storey K.B."/>
            <person name="Huan P."/>
            <person name="Zhang T."/>
            <person name="Zhou Y."/>
            <person name="Zhang J."/>
            <person name="Lin C."/>
            <person name="Li X."/>
            <person name="Xing L."/>
            <person name="Huo D."/>
            <person name="Sun M."/>
            <person name="Wang L."/>
            <person name="Mercier A."/>
            <person name="Li F."/>
            <person name="Yang H."/>
            <person name="Xiang J."/>
        </authorList>
    </citation>
    <scope>NUCLEOTIDE SEQUENCE [LARGE SCALE GENOMIC DNA]</scope>
    <source>
        <strain evidence="3">Shaxun</strain>
        <tissue evidence="3">Muscle</tissue>
    </source>
</reference>
<evidence type="ECO:0000313" key="3">
    <source>
        <dbReference type="EMBL" id="PIK53733.1"/>
    </source>
</evidence>
<dbReference type="GO" id="GO:0031410">
    <property type="term" value="C:cytoplasmic vesicle"/>
    <property type="evidence" value="ECO:0007669"/>
    <property type="project" value="TreeGrafter"/>
</dbReference>
<evidence type="ECO:0000259" key="2">
    <source>
        <dbReference type="Pfam" id="PF19031"/>
    </source>
</evidence>
<protein>
    <recommendedName>
        <fullName evidence="2">CCZ1/INTU/HSP4 first Longin domain-containing protein</fullName>
    </recommendedName>
</protein>
<keyword evidence="4" id="KW-1185">Reference proteome</keyword>
<feature type="compositionally biased region" description="Basic and acidic residues" evidence="1">
    <location>
        <begin position="294"/>
        <end position="308"/>
    </location>
</feature>
<dbReference type="Pfam" id="PF19031">
    <property type="entry name" value="Intu_longin_1"/>
    <property type="match status" value="1"/>
</dbReference>
<feature type="compositionally biased region" description="Basic and acidic residues" evidence="1">
    <location>
        <begin position="234"/>
        <end position="252"/>
    </location>
</feature>
<dbReference type="GO" id="GO:0005085">
    <property type="term" value="F:guanyl-nucleotide exchange factor activity"/>
    <property type="evidence" value="ECO:0007669"/>
    <property type="project" value="TreeGrafter"/>
</dbReference>
<proteinExistence type="predicted"/>
<dbReference type="PANTHER" id="PTHR14407">
    <property type="entry name" value="HERMANSKY-PUDLAK SYNDROME 4 PROTEIN LIGHT-EAR PROTEIN-RELATED"/>
    <property type="match status" value="1"/>
</dbReference>
<accession>A0A2G8L0D0</accession>
<dbReference type="GO" id="GO:0031085">
    <property type="term" value="C:BLOC-3 complex"/>
    <property type="evidence" value="ECO:0007669"/>
    <property type="project" value="TreeGrafter"/>
</dbReference>
<evidence type="ECO:0000256" key="1">
    <source>
        <dbReference type="SAM" id="MobiDB-lite"/>
    </source>
</evidence>
<dbReference type="InterPro" id="IPR026091">
    <property type="entry name" value="HPS4"/>
</dbReference>
<name>A0A2G8L0D0_STIJA</name>
<dbReference type="GO" id="GO:0006605">
    <property type="term" value="P:protein targeting"/>
    <property type="evidence" value="ECO:0007669"/>
    <property type="project" value="TreeGrafter"/>
</dbReference>
<organism evidence="3 4">
    <name type="scientific">Stichopus japonicus</name>
    <name type="common">Sea cucumber</name>
    <dbReference type="NCBI Taxonomy" id="307972"/>
    <lineage>
        <taxon>Eukaryota</taxon>
        <taxon>Metazoa</taxon>
        <taxon>Echinodermata</taxon>
        <taxon>Eleutherozoa</taxon>
        <taxon>Echinozoa</taxon>
        <taxon>Holothuroidea</taxon>
        <taxon>Aspidochirotacea</taxon>
        <taxon>Aspidochirotida</taxon>
        <taxon>Stichopodidae</taxon>
        <taxon>Apostichopus</taxon>
    </lineage>
</organism>
<gene>
    <name evidence="3" type="ORF">BSL78_09323</name>
</gene>
<dbReference type="EMBL" id="MRZV01000274">
    <property type="protein sequence ID" value="PIK53733.1"/>
    <property type="molecule type" value="Genomic_DNA"/>
</dbReference>